<evidence type="ECO:0000313" key="1">
    <source>
        <dbReference type="EMBL" id="GAA4841359.1"/>
    </source>
</evidence>
<dbReference type="RefSeq" id="WP_345696088.1">
    <property type="nucleotide sequence ID" value="NZ_BAABIS010000001.1"/>
</dbReference>
<accession>A0ABP9DDH2</accession>
<proteinExistence type="predicted"/>
<gene>
    <name evidence="1" type="ORF">GCM10023235_16270</name>
</gene>
<reference evidence="2" key="1">
    <citation type="journal article" date="2019" name="Int. J. Syst. Evol. Microbiol.">
        <title>The Global Catalogue of Microorganisms (GCM) 10K type strain sequencing project: providing services to taxonomists for standard genome sequencing and annotation.</title>
        <authorList>
            <consortium name="The Broad Institute Genomics Platform"/>
            <consortium name="The Broad Institute Genome Sequencing Center for Infectious Disease"/>
            <person name="Wu L."/>
            <person name="Ma J."/>
        </authorList>
    </citation>
    <scope>NUCLEOTIDE SEQUENCE [LARGE SCALE GENOMIC DNA]</scope>
    <source>
        <strain evidence="2">JCM 13006</strain>
    </source>
</reference>
<dbReference type="Proteomes" id="UP001501752">
    <property type="component" value="Unassembled WGS sequence"/>
</dbReference>
<comment type="caution">
    <text evidence="1">The sequence shown here is derived from an EMBL/GenBank/DDBJ whole genome shotgun (WGS) entry which is preliminary data.</text>
</comment>
<evidence type="ECO:0000313" key="2">
    <source>
        <dbReference type="Proteomes" id="UP001501752"/>
    </source>
</evidence>
<protein>
    <submittedName>
        <fullName evidence="1">Uncharacterized protein</fullName>
    </submittedName>
</protein>
<sequence>MRRRVFLGVGAGAVAALASGAGWVRWSIEDAAAQAVEDEKRVHEGLTDERLGKALARFGPVVAAHWTAEGTGHRALGPKEEYVQAFLELEPGGVARVLGPYRTGPVALPPVRTSPEARDHWEEIPAPLAAFAPVGAEWVGSKELTAALVRAGKATVLFDRASDTVYLMAAQLDVPPAG</sequence>
<keyword evidence="2" id="KW-1185">Reference proteome</keyword>
<organism evidence="1 2">
    <name type="scientific">Kitasatospora terrestris</name>
    <dbReference type="NCBI Taxonomy" id="258051"/>
    <lineage>
        <taxon>Bacteria</taxon>
        <taxon>Bacillati</taxon>
        <taxon>Actinomycetota</taxon>
        <taxon>Actinomycetes</taxon>
        <taxon>Kitasatosporales</taxon>
        <taxon>Streptomycetaceae</taxon>
        <taxon>Kitasatospora</taxon>
    </lineage>
</organism>
<dbReference type="EMBL" id="BAABIS010000001">
    <property type="protein sequence ID" value="GAA4841359.1"/>
    <property type="molecule type" value="Genomic_DNA"/>
</dbReference>
<name>A0ABP9DDH2_9ACTN</name>